<gene>
    <name evidence="2" type="ORF">K437DRAFT_266127</name>
</gene>
<dbReference type="EMBL" id="JMSN01000005">
    <property type="protein sequence ID" value="KDN52921.1"/>
    <property type="molecule type" value="Genomic_DNA"/>
</dbReference>
<name>A0A066WGL3_TILAU</name>
<dbReference type="HOGENOM" id="CLU_1094926_0_0_1"/>
<dbReference type="PROSITE" id="PS50181">
    <property type="entry name" value="FBOX"/>
    <property type="match status" value="1"/>
</dbReference>
<dbReference type="AlphaFoldDB" id="A0A066WGL3"/>
<sequence length="254" mass="29905">MALMLHSLQETAQLRQRYEPESILANLFIPYLDDSGMCLNYPDRSYNIIRSTPMRRGDWNNDQEALSLLPFSNDGSVYSALCNHRAQQQRSIHPEELEELWWDLRLRIDGPRLEEKVRYWFRRLQLHLTAPTDRFPVTEAYAQYEPFYPHASWAGNEQTETPHSSRSNMKQLPQEVLVMISQNLDLYNLMALGELSAKARQRVIELLDEVAREEIRVNHPWMLPATQEEWDSFNQEADWAAIWQKSNLADINDD</sequence>
<evidence type="ECO:0000259" key="1">
    <source>
        <dbReference type="PROSITE" id="PS50181"/>
    </source>
</evidence>
<accession>A0A066WGL3</accession>
<organism evidence="2 3">
    <name type="scientific">Tilletiaria anomala (strain ATCC 24038 / CBS 436.72 / UBC 951)</name>
    <dbReference type="NCBI Taxonomy" id="1037660"/>
    <lineage>
        <taxon>Eukaryota</taxon>
        <taxon>Fungi</taxon>
        <taxon>Dikarya</taxon>
        <taxon>Basidiomycota</taxon>
        <taxon>Ustilaginomycotina</taxon>
        <taxon>Exobasidiomycetes</taxon>
        <taxon>Georgefischeriales</taxon>
        <taxon>Tilletiariaceae</taxon>
        <taxon>Tilletiaria</taxon>
    </lineage>
</organism>
<proteinExistence type="predicted"/>
<dbReference type="InterPro" id="IPR001810">
    <property type="entry name" value="F-box_dom"/>
</dbReference>
<evidence type="ECO:0000313" key="2">
    <source>
        <dbReference type="EMBL" id="KDN52921.1"/>
    </source>
</evidence>
<dbReference type="GeneID" id="25265834"/>
<dbReference type="RefSeq" id="XP_013245760.1">
    <property type="nucleotide sequence ID" value="XM_013390306.1"/>
</dbReference>
<reference evidence="2 3" key="1">
    <citation type="submission" date="2014-05" db="EMBL/GenBank/DDBJ databases">
        <title>Draft genome sequence of a rare smut relative, Tilletiaria anomala UBC 951.</title>
        <authorList>
            <consortium name="DOE Joint Genome Institute"/>
            <person name="Toome M."/>
            <person name="Kuo A."/>
            <person name="Henrissat B."/>
            <person name="Lipzen A."/>
            <person name="Tritt A."/>
            <person name="Yoshinaga Y."/>
            <person name="Zane M."/>
            <person name="Barry K."/>
            <person name="Grigoriev I.V."/>
            <person name="Spatafora J.W."/>
            <person name="Aimea M.C."/>
        </authorList>
    </citation>
    <scope>NUCLEOTIDE SEQUENCE [LARGE SCALE GENOMIC DNA]</scope>
    <source>
        <strain evidence="2 3">UBC 951</strain>
    </source>
</reference>
<feature type="domain" description="F-box" evidence="1">
    <location>
        <begin position="166"/>
        <end position="214"/>
    </location>
</feature>
<keyword evidence="3" id="KW-1185">Reference proteome</keyword>
<evidence type="ECO:0000313" key="3">
    <source>
        <dbReference type="Proteomes" id="UP000027361"/>
    </source>
</evidence>
<protein>
    <recommendedName>
        <fullName evidence="1">F-box domain-containing protein</fullName>
    </recommendedName>
</protein>
<comment type="caution">
    <text evidence="2">The sequence shown here is derived from an EMBL/GenBank/DDBJ whole genome shotgun (WGS) entry which is preliminary data.</text>
</comment>
<dbReference type="Proteomes" id="UP000027361">
    <property type="component" value="Unassembled WGS sequence"/>
</dbReference>
<dbReference type="InParanoid" id="A0A066WGL3"/>